<evidence type="ECO:0000313" key="3">
    <source>
        <dbReference type="EMBL" id="KAJ1204690.1"/>
    </source>
</evidence>
<dbReference type="Pfam" id="PF14912">
    <property type="entry name" value="THEG"/>
    <property type="match status" value="2"/>
</dbReference>
<comment type="caution">
    <text evidence="3">The sequence shown here is derived from an EMBL/GenBank/DDBJ whole genome shotgun (WGS) entry which is preliminary data.</text>
</comment>
<dbReference type="InterPro" id="IPR042401">
    <property type="entry name" value="SPMAP2-like"/>
</dbReference>
<evidence type="ECO:0000313" key="4">
    <source>
        <dbReference type="Proteomes" id="UP001066276"/>
    </source>
</evidence>
<dbReference type="SMART" id="SM00705">
    <property type="entry name" value="THEG"/>
    <property type="match status" value="4"/>
</dbReference>
<reference evidence="3" key="1">
    <citation type="journal article" date="2022" name="bioRxiv">
        <title>Sequencing and chromosome-scale assembly of the giantPleurodeles waltlgenome.</title>
        <authorList>
            <person name="Brown T."/>
            <person name="Elewa A."/>
            <person name="Iarovenko S."/>
            <person name="Subramanian E."/>
            <person name="Araus A.J."/>
            <person name="Petzold A."/>
            <person name="Susuki M."/>
            <person name="Suzuki K.-i.T."/>
            <person name="Hayashi T."/>
            <person name="Toyoda A."/>
            <person name="Oliveira C."/>
            <person name="Osipova E."/>
            <person name="Leigh N.D."/>
            <person name="Simon A."/>
            <person name="Yun M.H."/>
        </authorList>
    </citation>
    <scope>NUCLEOTIDE SEQUENCE</scope>
    <source>
        <strain evidence="3">20211129_DDA</strain>
        <tissue evidence="3">Liver</tissue>
    </source>
</reference>
<dbReference type="EMBL" id="JANPWB010000002">
    <property type="protein sequence ID" value="KAJ1204690.1"/>
    <property type="molecule type" value="Genomic_DNA"/>
</dbReference>
<keyword evidence="4" id="KW-1185">Reference proteome</keyword>
<dbReference type="InterPro" id="IPR006623">
    <property type="entry name" value="THEG"/>
</dbReference>
<evidence type="ECO:0000256" key="2">
    <source>
        <dbReference type="SAM" id="MobiDB-lite"/>
    </source>
</evidence>
<evidence type="ECO:0000256" key="1">
    <source>
        <dbReference type="ARBA" id="ARBA00022737"/>
    </source>
</evidence>
<evidence type="ECO:0008006" key="5">
    <source>
        <dbReference type="Google" id="ProtNLM"/>
    </source>
</evidence>
<name>A0AAV7VX85_PLEWA</name>
<organism evidence="3 4">
    <name type="scientific">Pleurodeles waltl</name>
    <name type="common">Iberian ribbed newt</name>
    <dbReference type="NCBI Taxonomy" id="8319"/>
    <lineage>
        <taxon>Eukaryota</taxon>
        <taxon>Metazoa</taxon>
        <taxon>Chordata</taxon>
        <taxon>Craniata</taxon>
        <taxon>Vertebrata</taxon>
        <taxon>Euteleostomi</taxon>
        <taxon>Amphibia</taxon>
        <taxon>Batrachia</taxon>
        <taxon>Caudata</taxon>
        <taxon>Salamandroidea</taxon>
        <taxon>Salamandridae</taxon>
        <taxon>Pleurodelinae</taxon>
        <taxon>Pleurodeles</taxon>
    </lineage>
</organism>
<feature type="region of interest" description="Disordered" evidence="2">
    <location>
        <begin position="25"/>
        <end position="50"/>
    </location>
</feature>
<dbReference type="PANTHER" id="PTHR15901">
    <property type="entry name" value="TESTICULAR HAPLOID EXPRESSED GENE PROTEIN"/>
    <property type="match status" value="1"/>
</dbReference>
<dbReference type="Proteomes" id="UP001066276">
    <property type="component" value="Chromosome 1_2"/>
</dbReference>
<dbReference type="PANTHER" id="PTHR15901:SF15">
    <property type="entry name" value="TESTICULAR HAPLOID EXPRESSED GENE PROTEIN-LIKE"/>
    <property type="match status" value="1"/>
</dbReference>
<sequence>MGGKSFQAVPAEFVAVRSKASVLEATAPQGTIRLSKPKPRKTSPCFPLERPEVPIRPISKMARYAVATPRMVELAKPKHFSTECQPGRSEIWSVSRRTARATATPRTLELAQPAKRAPMNTLQYNPDAFTVKEAAKKALCSSRIETLAKPISHS</sequence>
<gene>
    <name evidence="3" type="ORF">NDU88_000130</name>
</gene>
<dbReference type="AlphaFoldDB" id="A0AAV7VX85"/>
<keyword evidence="1" id="KW-0677">Repeat</keyword>
<accession>A0AAV7VX85</accession>
<proteinExistence type="predicted"/>
<protein>
    <recommendedName>
        <fullName evidence="5">Testicular haploid expressed gene protein-like</fullName>
    </recommendedName>
</protein>